<keyword evidence="4 7" id="KW-0256">Endoplasmic reticulum</keyword>
<dbReference type="OrthoDB" id="1716531at2759"/>
<dbReference type="AlphaFoldDB" id="A0A316UNV4"/>
<dbReference type="InterPro" id="IPR035952">
    <property type="entry name" value="Rhomboid-like_sf"/>
</dbReference>
<feature type="transmembrane region" description="Helical" evidence="7">
    <location>
        <begin position="139"/>
        <end position="163"/>
    </location>
</feature>
<dbReference type="InterPro" id="IPR007599">
    <property type="entry name" value="DER1"/>
</dbReference>
<evidence type="ECO:0000256" key="3">
    <source>
        <dbReference type="ARBA" id="ARBA00022692"/>
    </source>
</evidence>
<evidence type="ECO:0000313" key="8">
    <source>
        <dbReference type="EMBL" id="PWN24845.1"/>
    </source>
</evidence>
<name>A0A316UNV4_9BASI</name>
<keyword evidence="3 7" id="KW-0812">Transmembrane</keyword>
<accession>A0A316UNV4</accession>
<dbReference type="GO" id="GO:0006950">
    <property type="term" value="P:response to stress"/>
    <property type="evidence" value="ECO:0007669"/>
    <property type="project" value="UniProtKB-ARBA"/>
</dbReference>
<dbReference type="STRING" id="1569628.A0A316UNV4"/>
<evidence type="ECO:0000256" key="7">
    <source>
        <dbReference type="RuleBase" id="RU363059"/>
    </source>
</evidence>
<evidence type="ECO:0000256" key="6">
    <source>
        <dbReference type="ARBA" id="ARBA00023136"/>
    </source>
</evidence>
<evidence type="ECO:0000313" key="9">
    <source>
        <dbReference type="Proteomes" id="UP000245884"/>
    </source>
</evidence>
<organism evidence="8 9">
    <name type="scientific">Jaminaea rosea</name>
    <dbReference type="NCBI Taxonomy" id="1569628"/>
    <lineage>
        <taxon>Eukaryota</taxon>
        <taxon>Fungi</taxon>
        <taxon>Dikarya</taxon>
        <taxon>Basidiomycota</taxon>
        <taxon>Ustilaginomycotina</taxon>
        <taxon>Exobasidiomycetes</taxon>
        <taxon>Microstromatales</taxon>
        <taxon>Microstromatales incertae sedis</taxon>
        <taxon>Jaminaea</taxon>
    </lineage>
</organism>
<reference evidence="8 9" key="1">
    <citation type="journal article" date="2018" name="Mol. Biol. Evol.">
        <title>Broad Genomic Sampling Reveals a Smut Pathogenic Ancestry of the Fungal Clade Ustilaginomycotina.</title>
        <authorList>
            <person name="Kijpornyongpan T."/>
            <person name="Mondo S.J."/>
            <person name="Barry K."/>
            <person name="Sandor L."/>
            <person name="Lee J."/>
            <person name="Lipzen A."/>
            <person name="Pangilinan J."/>
            <person name="LaButti K."/>
            <person name="Hainaut M."/>
            <person name="Henrissat B."/>
            <person name="Grigoriev I.V."/>
            <person name="Spatafora J.W."/>
            <person name="Aime M.C."/>
        </authorList>
    </citation>
    <scope>NUCLEOTIDE SEQUENCE [LARGE SCALE GENOMIC DNA]</scope>
    <source>
        <strain evidence="8 9">MCA 5214</strain>
    </source>
</reference>
<keyword evidence="5 7" id="KW-1133">Transmembrane helix</keyword>
<dbReference type="RefSeq" id="XP_025359457.1">
    <property type="nucleotide sequence ID" value="XM_025504611.1"/>
</dbReference>
<feature type="transmembrane region" description="Helical" evidence="7">
    <location>
        <begin position="56"/>
        <end position="75"/>
    </location>
</feature>
<comment type="caution">
    <text evidence="7">Lacks conserved residue(s) required for the propagation of feature annotation.</text>
</comment>
<gene>
    <name evidence="8" type="ORF">BDZ90DRAFT_224333</name>
</gene>
<dbReference type="PANTHER" id="PTHR11009">
    <property type="entry name" value="DER1-LIKE PROTEIN, DERLIN"/>
    <property type="match status" value="1"/>
</dbReference>
<comment type="similarity">
    <text evidence="2 7">Belongs to the derlin family.</text>
</comment>
<evidence type="ECO:0000256" key="4">
    <source>
        <dbReference type="ARBA" id="ARBA00022824"/>
    </source>
</evidence>
<evidence type="ECO:0000256" key="2">
    <source>
        <dbReference type="ARBA" id="ARBA00008917"/>
    </source>
</evidence>
<dbReference type="GO" id="GO:0005789">
    <property type="term" value="C:endoplasmic reticulum membrane"/>
    <property type="evidence" value="ECO:0007669"/>
    <property type="project" value="UniProtKB-SubCell"/>
</dbReference>
<dbReference type="SUPFAM" id="SSF144091">
    <property type="entry name" value="Rhomboid-like"/>
    <property type="match status" value="1"/>
</dbReference>
<protein>
    <recommendedName>
        <fullName evidence="7">Derlin</fullName>
    </recommendedName>
</protein>
<dbReference type="EMBL" id="KZ819679">
    <property type="protein sequence ID" value="PWN24845.1"/>
    <property type="molecule type" value="Genomic_DNA"/>
</dbReference>
<dbReference type="GeneID" id="37026434"/>
<evidence type="ECO:0000256" key="5">
    <source>
        <dbReference type="ARBA" id="ARBA00022989"/>
    </source>
</evidence>
<comment type="subcellular location">
    <subcellularLocation>
        <location evidence="1 7">Endoplasmic reticulum membrane</location>
        <topology evidence="1 7">Multi-pass membrane protein</topology>
    </subcellularLocation>
</comment>
<sequence length="208" mass="22948">MDLTGSLPPITRLWAYSSIALSLSEHIGLLSRFSLFYSPSLAFLPPNPQPYRAITTFLYFGPLGIDFFFHLFFFVRYARMLEENHYAGHPADFAWLVLVCAIGLLLVAPVVVAGVPFLGGALAFCLVYLWSRRNKHVRLSLFGVLVITAPYLPVALCGFSWVLTGSATAVKGDLLGVGVGHVYYFFADVWPKEVGSGGRELLGTPQWL</sequence>
<comment type="function">
    <text evidence="7">May be involved in the degradation of misfolded endoplasmic reticulum (ER) luminal proteins.</text>
</comment>
<evidence type="ECO:0000256" key="1">
    <source>
        <dbReference type="ARBA" id="ARBA00004477"/>
    </source>
</evidence>
<proteinExistence type="inferred from homology"/>
<keyword evidence="9" id="KW-1185">Reference proteome</keyword>
<feature type="transmembrane region" description="Helical" evidence="7">
    <location>
        <begin position="95"/>
        <end position="127"/>
    </location>
</feature>
<dbReference type="Proteomes" id="UP000245884">
    <property type="component" value="Unassembled WGS sequence"/>
</dbReference>
<dbReference type="Pfam" id="PF04511">
    <property type="entry name" value="DER1"/>
    <property type="match status" value="1"/>
</dbReference>
<keyword evidence="6 7" id="KW-0472">Membrane</keyword>